<dbReference type="GO" id="GO:0046474">
    <property type="term" value="P:glycerophospholipid biosynthetic process"/>
    <property type="evidence" value="ECO:0007669"/>
    <property type="project" value="UniProtKB-UniRule"/>
</dbReference>
<keyword evidence="7 9" id="KW-1208">Phospholipid metabolism</keyword>
<keyword evidence="6 9" id="KW-0594">Phospholipid biosynthesis</keyword>
<evidence type="ECO:0000256" key="7">
    <source>
        <dbReference type="ARBA" id="ARBA00023264"/>
    </source>
</evidence>
<evidence type="ECO:0000256" key="5">
    <source>
        <dbReference type="ARBA" id="ARBA00023098"/>
    </source>
</evidence>
<dbReference type="STRING" id="229205.SAMN05444372_101179"/>
<dbReference type="SUPFAM" id="SSF51395">
    <property type="entry name" value="FMN-linked oxidoreductases"/>
    <property type="match status" value="1"/>
</dbReference>
<dbReference type="OrthoDB" id="9807235at2"/>
<accession>A0A1M5FL00</accession>
<dbReference type="NCBIfam" id="TIGR01769">
    <property type="entry name" value="GGGP"/>
    <property type="match status" value="1"/>
</dbReference>
<dbReference type="Gene3D" id="3.20.20.390">
    <property type="entry name" value="FMN-linked oxidoreductases"/>
    <property type="match status" value="1"/>
</dbReference>
<dbReference type="GO" id="GO:0047294">
    <property type="term" value="F:phosphoglycerol geranylgeranyltransferase activity"/>
    <property type="evidence" value="ECO:0007669"/>
    <property type="project" value="UniProtKB-UniRule"/>
</dbReference>
<dbReference type="GO" id="GO:0000287">
    <property type="term" value="F:magnesium ion binding"/>
    <property type="evidence" value="ECO:0007669"/>
    <property type="project" value="UniProtKB-UniRule"/>
</dbReference>
<feature type="binding site" evidence="9">
    <location>
        <begin position="236"/>
        <end position="237"/>
    </location>
    <ligand>
        <name>sn-glycerol 1-phosphate</name>
        <dbReference type="ChEBI" id="CHEBI:57685"/>
    </ligand>
</feature>
<dbReference type="GO" id="GO:0000107">
    <property type="term" value="F:imidazoleglycerol-phosphate synthase activity"/>
    <property type="evidence" value="ECO:0007669"/>
    <property type="project" value="TreeGrafter"/>
</dbReference>
<dbReference type="EMBL" id="FQWF01000001">
    <property type="protein sequence ID" value="SHF92114.1"/>
    <property type="molecule type" value="Genomic_DNA"/>
</dbReference>
<dbReference type="HAMAP" id="MF_00112">
    <property type="entry name" value="GGGP_HepGP_synthase"/>
    <property type="match status" value="1"/>
</dbReference>
<evidence type="ECO:0000256" key="9">
    <source>
        <dbReference type="HAMAP-Rule" id="MF_00112"/>
    </source>
</evidence>
<dbReference type="EC" id="2.5.1.41" evidence="9"/>
<evidence type="ECO:0000256" key="8">
    <source>
        <dbReference type="ARBA" id="ARBA00047288"/>
    </source>
</evidence>
<feature type="binding site" evidence="9">
    <location>
        <position position="57"/>
    </location>
    <ligand>
        <name>Mg(2+)</name>
        <dbReference type="ChEBI" id="CHEBI:18420"/>
    </ligand>
</feature>
<gene>
    <name evidence="10" type="ORF">SAMN05444372_101179</name>
</gene>
<dbReference type="PANTHER" id="PTHR21235">
    <property type="entry name" value="IMIDAZOLE GLYCEROL PHOSPHATE SYNTHASE SUBUNIT HISF/H IGP SYNTHASE SUBUNIT HISF/H"/>
    <property type="match status" value="1"/>
</dbReference>
<keyword evidence="5 9" id="KW-0443">Lipid metabolism</keyword>
<dbReference type="InterPro" id="IPR008205">
    <property type="entry name" value="GGGP_HepGP_synthase"/>
</dbReference>
<keyword evidence="1 9" id="KW-0444">Lipid biosynthesis</keyword>
<evidence type="ECO:0000256" key="3">
    <source>
        <dbReference type="ARBA" id="ARBA00022723"/>
    </source>
</evidence>
<dbReference type="NCBIfam" id="TIGR01768">
    <property type="entry name" value="GGGP-family"/>
    <property type="match status" value="1"/>
</dbReference>
<comment type="caution">
    <text evidence="9">Lacks conserved residue(s) required for the propagation of feature annotation.</text>
</comment>
<organism evidence="10 11">
    <name type="scientific">Flavobacterium micromati</name>
    <dbReference type="NCBI Taxonomy" id="229205"/>
    <lineage>
        <taxon>Bacteria</taxon>
        <taxon>Pseudomonadati</taxon>
        <taxon>Bacteroidota</taxon>
        <taxon>Flavobacteriia</taxon>
        <taxon>Flavobacteriales</taxon>
        <taxon>Flavobacteriaceae</taxon>
        <taxon>Flavobacterium</taxon>
    </lineage>
</organism>
<reference evidence="11" key="1">
    <citation type="submission" date="2016-11" db="EMBL/GenBank/DDBJ databases">
        <authorList>
            <person name="Varghese N."/>
            <person name="Submissions S."/>
        </authorList>
    </citation>
    <scope>NUCLEOTIDE SEQUENCE [LARGE SCALE GENOMIC DNA]</scope>
    <source>
        <strain evidence="11">DSM 17659</strain>
    </source>
</reference>
<dbReference type="InterPro" id="IPR038597">
    <property type="entry name" value="GGGP/HepGP_synthase_sf"/>
</dbReference>
<evidence type="ECO:0000256" key="1">
    <source>
        <dbReference type="ARBA" id="ARBA00022516"/>
    </source>
</evidence>
<keyword evidence="4 9" id="KW-0460">Magnesium</keyword>
<dbReference type="NCBIfam" id="NF003198">
    <property type="entry name" value="PRK04169.1-2"/>
    <property type="match status" value="1"/>
</dbReference>
<feature type="binding site" evidence="9">
    <location>
        <begin position="214"/>
        <end position="215"/>
    </location>
    <ligand>
        <name>sn-glycerol 1-phosphate</name>
        <dbReference type="ChEBI" id="CHEBI:57685"/>
    </ligand>
</feature>
<evidence type="ECO:0000313" key="11">
    <source>
        <dbReference type="Proteomes" id="UP000184020"/>
    </source>
</evidence>
<name>A0A1M5FL00_9FLAO</name>
<evidence type="ECO:0000256" key="4">
    <source>
        <dbReference type="ARBA" id="ARBA00022842"/>
    </source>
</evidence>
<evidence type="ECO:0000256" key="6">
    <source>
        <dbReference type="ARBA" id="ARBA00023209"/>
    </source>
</evidence>
<evidence type="ECO:0000256" key="2">
    <source>
        <dbReference type="ARBA" id="ARBA00022679"/>
    </source>
</evidence>
<comment type="function">
    <text evidence="9">Prenyltransferase that catalyzes the transfer of the geranylgeranyl moiety of geranylgeranyl diphosphate (GGPP) to the C3 hydroxyl of sn-glycerol-1-phosphate (G1P).</text>
</comment>
<dbReference type="InterPro" id="IPR010946">
    <property type="entry name" value="GGGP_synth"/>
</dbReference>
<evidence type="ECO:0000313" key="10">
    <source>
        <dbReference type="EMBL" id="SHF92114.1"/>
    </source>
</evidence>
<comment type="cofactor">
    <cofactor evidence="9">
        <name>Mg(2+)</name>
        <dbReference type="ChEBI" id="CHEBI:18420"/>
    </cofactor>
</comment>
<keyword evidence="3 9" id="KW-0479">Metal-binding</keyword>
<dbReference type="RefSeq" id="WP_073016264.1">
    <property type="nucleotide sequence ID" value="NZ_FQWF01000001.1"/>
</dbReference>
<feature type="binding site" evidence="9">
    <location>
        <begin position="183"/>
        <end position="189"/>
    </location>
    <ligand>
        <name>sn-glycerol 1-phosphate</name>
        <dbReference type="ChEBI" id="CHEBI:57685"/>
    </ligand>
</feature>
<proteinExistence type="inferred from homology"/>
<keyword evidence="2 9" id="KW-0808">Transferase</keyword>
<comment type="similarity">
    <text evidence="9">Belongs to the GGGP/HepGP synthase family. Group II subfamily.</text>
</comment>
<dbReference type="Proteomes" id="UP000184020">
    <property type="component" value="Unassembled WGS sequence"/>
</dbReference>
<comment type="catalytic activity">
    <reaction evidence="8 9">
        <text>sn-glycerol 1-phosphate + (2E,6E,10E)-geranylgeranyl diphosphate = sn-3-O-(geranylgeranyl)glycerol 1-phosphate + diphosphate</text>
        <dbReference type="Rhea" id="RHEA:23404"/>
        <dbReference type="ChEBI" id="CHEBI:33019"/>
        <dbReference type="ChEBI" id="CHEBI:57677"/>
        <dbReference type="ChEBI" id="CHEBI:57685"/>
        <dbReference type="ChEBI" id="CHEBI:58756"/>
        <dbReference type="EC" id="2.5.1.41"/>
    </reaction>
</comment>
<dbReference type="InterPro" id="IPR050064">
    <property type="entry name" value="IGPS_HisA/HisF"/>
</dbReference>
<sequence length="264" mass="29024">MRKKDNIIYHQILKAKSEKRKLLAILLDPDKIVLDNIEILIRKINQSPATHVFIGGSQVENDNIDELIFKLRQFTIFKSREPLPIVLFPGNPSQISDQADAILFLSLLSGRNPDYLIEQQVIAAPILKKTQLEIISTGYILVESGNETAVARVSKTKPLDRENLYLALATAQAGEMLGSKLIYLEAGSGANQAVPFEMIELVSRNIGIPLIVGGGIVSLQGIQNAYDAGADLVVIGTAFENDIHFFDSYLNAKPSSSNLIIQNK</sequence>
<feature type="binding site" evidence="9">
    <location>
        <position position="28"/>
    </location>
    <ligand>
        <name>Mg(2+)</name>
        <dbReference type="ChEBI" id="CHEBI:18420"/>
    </ligand>
</feature>
<dbReference type="Pfam" id="PF01884">
    <property type="entry name" value="PcrB"/>
    <property type="match status" value="1"/>
</dbReference>
<dbReference type="GO" id="GO:0005737">
    <property type="term" value="C:cytoplasm"/>
    <property type="evidence" value="ECO:0007669"/>
    <property type="project" value="InterPro"/>
</dbReference>
<dbReference type="PANTHER" id="PTHR21235:SF22">
    <property type="entry name" value="GERANYLGERANYLGLYCERYL PHOSPHATE SYNTHASE"/>
    <property type="match status" value="1"/>
</dbReference>
<protein>
    <recommendedName>
        <fullName evidence="9">Geranylgeranylglyceryl phosphate synthase</fullName>
        <shortName evidence="9">GGGP synthase</shortName>
        <shortName evidence="9">GGGPS</shortName>
        <ecNumber evidence="9">2.5.1.41</ecNumber>
    </recommendedName>
    <alternativeName>
        <fullName evidence="9">(S)-3-O-geranylgeranylglyceryl phosphate synthase</fullName>
    </alternativeName>
    <alternativeName>
        <fullName evidence="9">Phosphoglycerol geranylgeranyltransferase</fullName>
    </alternativeName>
</protein>
<dbReference type="AlphaFoldDB" id="A0A1M5FL00"/>
<keyword evidence="11" id="KW-1185">Reference proteome</keyword>